<evidence type="ECO:0000313" key="2">
    <source>
        <dbReference type="EMBL" id="MFC6884850.1"/>
    </source>
</evidence>
<evidence type="ECO:0000259" key="1">
    <source>
        <dbReference type="SMART" id="SM00829"/>
    </source>
</evidence>
<protein>
    <submittedName>
        <fullName evidence="2">Zinc-binding alcohol dehydrogenase family protein</fullName>
    </submittedName>
</protein>
<evidence type="ECO:0000313" key="3">
    <source>
        <dbReference type="Proteomes" id="UP001596380"/>
    </source>
</evidence>
<comment type="caution">
    <text evidence="2">The sequence shown here is derived from an EMBL/GenBank/DDBJ whole genome shotgun (WGS) entry which is preliminary data.</text>
</comment>
<dbReference type="SUPFAM" id="SSF51735">
    <property type="entry name" value="NAD(P)-binding Rossmann-fold domains"/>
    <property type="match status" value="1"/>
</dbReference>
<dbReference type="InterPro" id="IPR011032">
    <property type="entry name" value="GroES-like_sf"/>
</dbReference>
<dbReference type="Gene3D" id="3.90.180.10">
    <property type="entry name" value="Medium-chain alcohol dehydrogenases, catalytic domain"/>
    <property type="match status" value="1"/>
</dbReference>
<dbReference type="InterPro" id="IPR051397">
    <property type="entry name" value="Zn-ADH-like_protein"/>
</dbReference>
<name>A0ABW2CV87_9ACTN</name>
<dbReference type="PANTHER" id="PTHR43677">
    <property type="entry name" value="SHORT-CHAIN DEHYDROGENASE/REDUCTASE"/>
    <property type="match status" value="1"/>
</dbReference>
<gene>
    <name evidence="2" type="ORF">ACFQKB_34180</name>
</gene>
<keyword evidence="3" id="KW-1185">Reference proteome</keyword>
<dbReference type="InterPro" id="IPR036291">
    <property type="entry name" value="NAD(P)-bd_dom_sf"/>
</dbReference>
<dbReference type="SMART" id="SM00829">
    <property type="entry name" value="PKS_ER"/>
    <property type="match status" value="1"/>
</dbReference>
<proteinExistence type="predicted"/>
<feature type="domain" description="Enoyl reductase (ER)" evidence="1">
    <location>
        <begin position="15"/>
        <end position="292"/>
    </location>
</feature>
<dbReference type="SUPFAM" id="SSF50129">
    <property type="entry name" value="GroES-like"/>
    <property type="match status" value="1"/>
</dbReference>
<dbReference type="InterPro" id="IPR020843">
    <property type="entry name" value="ER"/>
</dbReference>
<dbReference type="RefSeq" id="WP_160826859.1">
    <property type="nucleotide sequence ID" value="NZ_JBHSXS010000031.1"/>
</dbReference>
<organism evidence="2 3">
    <name type="scientific">Actinomadura yumaensis</name>
    <dbReference type="NCBI Taxonomy" id="111807"/>
    <lineage>
        <taxon>Bacteria</taxon>
        <taxon>Bacillati</taxon>
        <taxon>Actinomycetota</taxon>
        <taxon>Actinomycetes</taxon>
        <taxon>Streptosporangiales</taxon>
        <taxon>Thermomonosporaceae</taxon>
        <taxon>Actinomadura</taxon>
    </lineage>
</organism>
<accession>A0ABW2CV87</accession>
<dbReference type="EMBL" id="JBHSXS010000031">
    <property type="protein sequence ID" value="MFC6884850.1"/>
    <property type="molecule type" value="Genomic_DNA"/>
</dbReference>
<reference evidence="3" key="1">
    <citation type="journal article" date="2019" name="Int. J. Syst. Evol. Microbiol.">
        <title>The Global Catalogue of Microorganisms (GCM) 10K type strain sequencing project: providing services to taxonomists for standard genome sequencing and annotation.</title>
        <authorList>
            <consortium name="The Broad Institute Genomics Platform"/>
            <consortium name="The Broad Institute Genome Sequencing Center for Infectious Disease"/>
            <person name="Wu L."/>
            <person name="Ma J."/>
        </authorList>
    </citation>
    <scope>NUCLEOTIDE SEQUENCE [LARGE SCALE GENOMIC DNA]</scope>
    <source>
        <strain evidence="3">JCM 3369</strain>
    </source>
</reference>
<dbReference type="PANTHER" id="PTHR43677:SF11">
    <property type="entry name" value="ZINC-CONTAINING ALCOHOL DEHYDROGENASE"/>
    <property type="match status" value="1"/>
</dbReference>
<dbReference type="Proteomes" id="UP001596380">
    <property type="component" value="Unassembled WGS sequence"/>
</dbReference>
<sequence length="319" mass="32860">MSTQQIHAAVLHRVGRAPRYEAFPAPEAGAGEAVVTVAAAALKPSDRLMADGVHYAPASFPHVAGLDGVGRLEDGTRVAFFAPRAPYGGMAERTVVREGMWLPVPEGADDVTAAALLNPGMAAWKTVVAEGGLSAGQTVLVLGATGASGRVAAHVAKRRGARVVAAGRDRRVLDELVARGADAAIGVDRPHGELADAIAAEGPYDLVVDYLWSPPAEALFDALMRVNDPARPIRHILVGMAAGENATLPAMTLRKAPVHLVGSGRGGRASLAESAEAFADLLHQAVAGELVLDVETVPLSGVAEAWTGAKGDGRIVFVP</sequence>